<protein>
    <submittedName>
        <fullName evidence="2">Uncharacterized protein</fullName>
    </submittedName>
</protein>
<reference evidence="3" key="1">
    <citation type="journal article" date="2016" name="Genome Announc.">
        <title>Genome sequences of three species of Hanseniaspora isolated from spontaneous wine fermentations.</title>
        <authorList>
            <person name="Sternes P.R."/>
            <person name="Lee D."/>
            <person name="Kutyna D.R."/>
            <person name="Borneman A.R."/>
        </authorList>
    </citation>
    <scope>NUCLEOTIDE SEQUENCE [LARGE SCALE GENOMIC DNA]</scope>
    <source>
        <strain evidence="3">AWRI3578</strain>
    </source>
</reference>
<name>A0A1E5R4H7_9ASCO</name>
<proteinExistence type="predicted"/>
<accession>A0A1E5R4H7</accession>
<dbReference type="AlphaFoldDB" id="A0A1E5R4H7"/>
<evidence type="ECO:0000313" key="2">
    <source>
        <dbReference type="EMBL" id="OEJ81473.1"/>
    </source>
</evidence>
<comment type="caution">
    <text evidence="2">The sequence shown here is derived from an EMBL/GenBank/DDBJ whole genome shotgun (WGS) entry which is preliminary data.</text>
</comment>
<feature type="region of interest" description="Disordered" evidence="1">
    <location>
        <begin position="179"/>
        <end position="205"/>
    </location>
</feature>
<organism evidence="2 3">
    <name type="scientific">Hanseniaspora opuntiae</name>
    <dbReference type="NCBI Taxonomy" id="211096"/>
    <lineage>
        <taxon>Eukaryota</taxon>
        <taxon>Fungi</taxon>
        <taxon>Dikarya</taxon>
        <taxon>Ascomycota</taxon>
        <taxon>Saccharomycotina</taxon>
        <taxon>Saccharomycetes</taxon>
        <taxon>Saccharomycodales</taxon>
        <taxon>Saccharomycodaceae</taxon>
        <taxon>Hanseniaspora</taxon>
    </lineage>
</organism>
<keyword evidence="3" id="KW-1185">Reference proteome</keyword>
<dbReference type="EMBL" id="LPNL01000009">
    <property type="protein sequence ID" value="OEJ81473.1"/>
    <property type="molecule type" value="Genomic_DNA"/>
</dbReference>
<evidence type="ECO:0000313" key="3">
    <source>
        <dbReference type="Proteomes" id="UP000095605"/>
    </source>
</evidence>
<evidence type="ECO:0000256" key="1">
    <source>
        <dbReference type="SAM" id="MobiDB-lite"/>
    </source>
</evidence>
<feature type="compositionally biased region" description="Basic residues" evidence="1">
    <location>
        <begin position="195"/>
        <end position="205"/>
    </location>
</feature>
<gene>
    <name evidence="2" type="ORF">AWRI3578_g3781</name>
</gene>
<dbReference type="Proteomes" id="UP000095605">
    <property type="component" value="Unassembled WGS sequence"/>
</dbReference>
<dbReference type="OrthoDB" id="3972788at2759"/>
<sequence length="233" mass="28029">MTPELKPSIKSTFYSLYQIDDGLISENFLELAINYVTKLIRYFSFRWIHNIKSLQGYFFEFYTPIINKIPKNIDDLHRMHNFEKNETKTLKIANLYKSNIATSQTAQHPILPDYQMICSRNIPRYKDIPFEHLDYKFDIYKRETKDTEFNDHTYVYYYDYKMNMMKQINRTQFLEKKKAKKKSASSPIEKESKNQQKRPARPKKIHNKMGRSVICKVTPDDNFYLKLSEVEIL</sequence>